<dbReference type="SUPFAM" id="SSF51569">
    <property type="entry name" value="Aldolase"/>
    <property type="match status" value="1"/>
</dbReference>
<dbReference type="Pfam" id="PF00274">
    <property type="entry name" value="Glycolytic"/>
    <property type="match status" value="1"/>
</dbReference>
<sequence>MTIEETIATILSPAKGMLVIDEHAEALVGGRGDREPAHRFTELVLSTPELAGHVSSVLLTRHTFDAVAGRLPADRLVGVRLDTRSDPATGFSDLVRTSASFVEWRAHVPPHEVSRGAVHIQAGILARGAAAAQSEGIVPVLTVAMPDLTQATIRLSQAVTSNALVALREELDQAGADASRLLLRVNMVVAGEADPEPHDPQQVAALTLLVLERCLPGTAGVLLLSGGQPLDRACANLRAISALAARRARPWPVTFSFCRPLVRDAAQAFSNGDTAEAARLVVESARRASESLEPARVSDDTVA</sequence>
<keyword evidence="4" id="KW-0324">Glycolysis</keyword>
<keyword evidence="8" id="KW-1185">Reference proteome</keyword>
<organism evidence="7 8">
    <name type="scientific">Nocardioides aquiterrae</name>
    <dbReference type="NCBI Taxonomy" id="203799"/>
    <lineage>
        <taxon>Bacteria</taxon>
        <taxon>Bacillati</taxon>
        <taxon>Actinomycetota</taxon>
        <taxon>Actinomycetes</taxon>
        <taxon>Propionibacteriales</taxon>
        <taxon>Nocardioidaceae</taxon>
        <taxon>Nocardioides</taxon>
    </lineage>
</organism>
<evidence type="ECO:0000256" key="1">
    <source>
        <dbReference type="ARBA" id="ARBA00004714"/>
    </source>
</evidence>
<gene>
    <name evidence="7" type="ORF">GCM10009606_03450</name>
</gene>
<accession>A0ABP4EWB8</accession>
<keyword evidence="5" id="KW-0456">Lyase</keyword>
<dbReference type="RefSeq" id="WP_343905089.1">
    <property type="nucleotide sequence ID" value="NZ_BAAAJE010000001.1"/>
</dbReference>
<evidence type="ECO:0000256" key="2">
    <source>
        <dbReference type="ARBA" id="ARBA00010387"/>
    </source>
</evidence>
<comment type="pathway">
    <text evidence="1">Carbohydrate degradation; glycolysis; D-glyceraldehyde 3-phosphate and glycerone phosphate from D-glucose: step 4/4.</text>
</comment>
<name>A0ABP4EWB8_9ACTN</name>
<evidence type="ECO:0000313" key="8">
    <source>
        <dbReference type="Proteomes" id="UP001499979"/>
    </source>
</evidence>
<dbReference type="Gene3D" id="3.20.20.70">
    <property type="entry name" value="Aldolase class I"/>
    <property type="match status" value="1"/>
</dbReference>
<reference evidence="8" key="1">
    <citation type="journal article" date="2019" name="Int. J. Syst. Evol. Microbiol.">
        <title>The Global Catalogue of Microorganisms (GCM) 10K type strain sequencing project: providing services to taxonomists for standard genome sequencing and annotation.</title>
        <authorList>
            <consortium name="The Broad Institute Genomics Platform"/>
            <consortium name="The Broad Institute Genome Sequencing Center for Infectious Disease"/>
            <person name="Wu L."/>
            <person name="Ma J."/>
        </authorList>
    </citation>
    <scope>NUCLEOTIDE SEQUENCE [LARGE SCALE GENOMIC DNA]</scope>
    <source>
        <strain evidence="8">JCM 11813</strain>
    </source>
</reference>
<dbReference type="EMBL" id="BAAAJE010000001">
    <property type="protein sequence ID" value="GAA1127097.1"/>
    <property type="molecule type" value="Genomic_DNA"/>
</dbReference>
<evidence type="ECO:0000313" key="7">
    <source>
        <dbReference type="EMBL" id="GAA1127097.1"/>
    </source>
</evidence>
<evidence type="ECO:0000256" key="4">
    <source>
        <dbReference type="ARBA" id="ARBA00023152"/>
    </source>
</evidence>
<comment type="similarity">
    <text evidence="2">Belongs to the class I fructose-bisphosphate aldolase family.</text>
</comment>
<evidence type="ECO:0000256" key="5">
    <source>
        <dbReference type="ARBA" id="ARBA00023239"/>
    </source>
</evidence>
<dbReference type="InterPro" id="IPR013785">
    <property type="entry name" value="Aldolase_TIM"/>
</dbReference>
<evidence type="ECO:0000256" key="6">
    <source>
        <dbReference type="ARBA" id="ARBA00029799"/>
    </source>
</evidence>
<proteinExistence type="inferred from homology"/>
<protein>
    <recommendedName>
        <fullName evidence="3">fructose-bisphosphate aldolase</fullName>
        <ecNumber evidence="3">4.1.2.13</ecNumber>
    </recommendedName>
    <alternativeName>
        <fullName evidence="6">Fructose-bisphosphate aldolase class I</fullName>
    </alternativeName>
</protein>
<dbReference type="EC" id="4.1.2.13" evidence="3"/>
<dbReference type="InterPro" id="IPR000741">
    <property type="entry name" value="FBA_I"/>
</dbReference>
<dbReference type="PANTHER" id="PTHR11627">
    <property type="entry name" value="FRUCTOSE-BISPHOSPHATE ALDOLASE"/>
    <property type="match status" value="1"/>
</dbReference>
<evidence type="ECO:0000256" key="3">
    <source>
        <dbReference type="ARBA" id="ARBA00013068"/>
    </source>
</evidence>
<dbReference type="Proteomes" id="UP001499979">
    <property type="component" value="Unassembled WGS sequence"/>
</dbReference>
<comment type="caution">
    <text evidence="7">The sequence shown here is derived from an EMBL/GenBank/DDBJ whole genome shotgun (WGS) entry which is preliminary data.</text>
</comment>